<dbReference type="STRING" id="1802397.A3J43_03775"/>
<evidence type="ECO:0000256" key="4">
    <source>
        <dbReference type="ARBA" id="ARBA00022989"/>
    </source>
</evidence>
<evidence type="ECO:0000256" key="1">
    <source>
        <dbReference type="ARBA" id="ARBA00004651"/>
    </source>
</evidence>
<accession>A0A1F7UGH9</accession>
<dbReference type="AlphaFoldDB" id="A0A1F7UGH9"/>
<comment type="subcellular location">
    <subcellularLocation>
        <location evidence="1">Cell membrane</location>
        <topology evidence="1">Multi-pass membrane protein</topology>
    </subcellularLocation>
</comment>
<evidence type="ECO:0008006" key="9">
    <source>
        <dbReference type="Google" id="ProtNLM"/>
    </source>
</evidence>
<evidence type="ECO:0000256" key="2">
    <source>
        <dbReference type="ARBA" id="ARBA00022475"/>
    </source>
</evidence>
<protein>
    <recommendedName>
        <fullName evidence="9">Major facilitator superfamily (MFS) profile domain-containing protein</fullName>
    </recommendedName>
</protein>
<dbReference type="Proteomes" id="UP000176604">
    <property type="component" value="Unassembled WGS sequence"/>
</dbReference>
<dbReference type="PANTHER" id="PTHR23513">
    <property type="entry name" value="INTEGRAL MEMBRANE EFFLUX PROTEIN-RELATED"/>
    <property type="match status" value="1"/>
</dbReference>
<dbReference type="EMBL" id="MGEF01000059">
    <property type="protein sequence ID" value="OGL77396.1"/>
    <property type="molecule type" value="Genomic_DNA"/>
</dbReference>
<feature type="transmembrane region" description="Helical" evidence="6">
    <location>
        <begin position="98"/>
        <end position="120"/>
    </location>
</feature>
<dbReference type="PANTHER" id="PTHR23513:SF6">
    <property type="entry name" value="MAJOR FACILITATOR SUPERFAMILY ASSOCIATED DOMAIN-CONTAINING PROTEIN"/>
    <property type="match status" value="1"/>
</dbReference>
<keyword evidence="3 6" id="KW-0812">Transmembrane</keyword>
<sequence>MSILSSTFSEFPHLIRNRGFVRIWLSQVFGQTATNLLHFALVLRTFELTGSSFFVGVLVAVVSLPPILFGALGGVMADRYDRRTILSVINGSRVAVSLALLPFLDLSGVILVAVFLLTMLSEFFTPTEGASIPALVPPDHLTGANALFAFTLYGSFLVGYTAAGPLLHFGGPLITLVAVACLYAAAAVSTIGLPHLRDHLMAPDGVLKRSVHSIRVQLMEGLQFIRAHHLLPTLILEVSLLFGIERGVIALIPAVALGYLGFTTFTVSLYFILPLALGTVMGALITNRLKRTARPLTLVHAGMWLEACALLLVVPASMWLTRLVPAAPAMAVRVACTIAAALCAGLGNVMVVVSTQTLIQRETDDEKRGRVFGGLLTMMNLVGLPFILLLSHLGGSVPLTTLFTVLGLFLAAVAAVSATTVTVHWKRHPHPPDARL</sequence>
<dbReference type="InterPro" id="IPR036259">
    <property type="entry name" value="MFS_trans_sf"/>
</dbReference>
<dbReference type="SUPFAM" id="SSF103473">
    <property type="entry name" value="MFS general substrate transporter"/>
    <property type="match status" value="1"/>
</dbReference>
<dbReference type="GO" id="GO:0005886">
    <property type="term" value="C:plasma membrane"/>
    <property type="evidence" value="ECO:0007669"/>
    <property type="project" value="UniProtKB-SubCell"/>
</dbReference>
<name>A0A1F7UGH9_9BACT</name>
<feature type="transmembrane region" description="Helical" evidence="6">
    <location>
        <begin position="173"/>
        <end position="193"/>
    </location>
</feature>
<keyword evidence="2" id="KW-1003">Cell membrane</keyword>
<feature type="transmembrane region" description="Helical" evidence="6">
    <location>
        <begin position="298"/>
        <end position="320"/>
    </location>
</feature>
<feature type="transmembrane region" description="Helical" evidence="6">
    <location>
        <begin position="267"/>
        <end position="286"/>
    </location>
</feature>
<dbReference type="CDD" id="cd06173">
    <property type="entry name" value="MFS_MefA_like"/>
    <property type="match status" value="1"/>
</dbReference>
<reference evidence="7 8" key="1">
    <citation type="journal article" date="2016" name="Nat. Commun.">
        <title>Thousands of microbial genomes shed light on interconnected biogeochemical processes in an aquifer system.</title>
        <authorList>
            <person name="Anantharaman K."/>
            <person name="Brown C.T."/>
            <person name="Hug L.A."/>
            <person name="Sharon I."/>
            <person name="Castelle C.J."/>
            <person name="Probst A.J."/>
            <person name="Thomas B.C."/>
            <person name="Singh A."/>
            <person name="Wilkins M.J."/>
            <person name="Karaoz U."/>
            <person name="Brodie E.L."/>
            <person name="Williams K.H."/>
            <person name="Hubbard S.S."/>
            <person name="Banfield J.F."/>
        </authorList>
    </citation>
    <scope>NUCLEOTIDE SEQUENCE [LARGE SCALE GENOMIC DNA]</scope>
</reference>
<evidence type="ECO:0000256" key="3">
    <source>
        <dbReference type="ARBA" id="ARBA00022692"/>
    </source>
</evidence>
<proteinExistence type="predicted"/>
<evidence type="ECO:0000256" key="6">
    <source>
        <dbReference type="SAM" id="Phobius"/>
    </source>
</evidence>
<feature type="transmembrane region" description="Helical" evidence="6">
    <location>
        <begin position="140"/>
        <end position="161"/>
    </location>
</feature>
<keyword evidence="5 6" id="KW-0472">Membrane</keyword>
<evidence type="ECO:0000313" key="8">
    <source>
        <dbReference type="Proteomes" id="UP000176604"/>
    </source>
</evidence>
<evidence type="ECO:0000256" key="5">
    <source>
        <dbReference type="ARBA" id="ARBA00023136"/>
    </source>
</evidence>
<feature type="transmembrane region" description="Helical" evidence="6">
    <location>
        <begin position="402"/>
        <end position="425"/>
    </location>
</feature>
<feature type="transmembrane region" description="Helical" evidence="6">
    <location>
        <begin position="53"/>
        <end position="77"/>
    </location>
</feature>
<dbReference type="Pfam" id="PF07690">
    <property type="entry name" value="MFS_1"/>
    <property type="match status" value="1"/>
</dbReference>
<gene>
    <name evidence="7" type="ORF">A3J43_03775</name>
</gene>
<organism evidence="7 8">
    <name type="scientific">Candidatus Uhrbacteria bacterium RIFCSPHIGHO2_12_FULL_54_23</name>
    <dbReference type="NCBI Taxonomy" id="1802397"/>
    <lineage>
        <taxon>Bacteria</taxon>
        <taxon>Candidatus Uhriibacteriota</taxon>
    </lineage>
</organism>
<feature type="transmembrane region" description="Helical" evidence="6">
    <location>
        <begin position="21"/>
        <end position="41"/>
    </location>
</feature>
<dbReference type="GO" id="GO:0022857">
    <property type="term" value="F:transmembrane transporter activity"/>
    <property type="evidence" value="ECO:0007669"/>
    <property type="project" value="InterPro"/>
</dbReference>
<dbReference type="Gene3D" id="1.20.1250.20">
    <property type="entry name" value="MFS general substrate transporter like domains"/>
    <property type="match status" value="1"/>
</dbReference>
<comment type="caution">
    <text evidence="7">The sequence shown here is derived from an EMBL/GenBank/DDBJ whole genome shotgun (WGS) entry which is preliminary data.</text>
</comment>
<dbReference type="InterPro" id="IPR011701">
    <property type="entry name" value="MFS"/>
</dbReference>
<feature type="transmembrane region" description="Helical" evidence="6">
    <location>
        <begin position="371"/>
        <end position="390"/>
    </location>
</feature>
<feature type="transmembrane region" description="Helical" evidence="6">
    <location>
        <begin position="332"/>
        <end position="359"/>
    </location>
</feature>
<keyword evidence="4 6" id="KW-1133">Transmembrane helix</keyword>
<evidence type="ECO:0000313" key="7">
    <source>
        <dbReference type="EMBL" id="OGL77396.1"/>
    </source>
</evidence>